<comment type="caution">
    <text evidence="4">The sequence shown here is derived from an EMBL/GenBank/DDBJ whole genome shotgun (WGS) entry which is preliminary data.</text>
</comment>
<dbReference type="Gene3D" id="3.40.630.30">
    <property type="match status" value="1"/>
</dbReference>
<evidence type="ECO:0000256" key="2">
    <source>
        <dbReference type="ARBA" id="ARBA00023315"/>
    </source>
</evidence>
<organism evidence="4 5">
    <name type="scientific">Fusarium solani</name>
    <name type="common">Filamentous fungus</name>
    <dbReference type="NCBI Taxonomy" id="169388"/>
    <lineage>
        <taxon>Eukaryota</taxon>
        <taxon>Fungi</taxon>
        <taxon>Dikarya</taxon>
        <taxon>Ascomycota</taxon>
        <taxon>Pezizomycotina</taxon>
        <taxon>Sordariomycetes</taxon>
        <taxon>Hypocreomycetidae</taxon>
        <taxon>Hypocreales</taxon>
        <taxon>Nectriaceae</taxon>
        <taxon>Fusarium</taxon>
        <taxon>Fusarium solani species complex</taxon>
    </lineage>
</organism>
<protein>
    <submittedName>
        <fullName evidence="4">Acyl-CoA N-acyltransferase</fullName>
    </submittedName>
</protein>
<name>A0A9P9JZV3_FUSSL</name>
<sequence>MEITKSRSLTKEKVAGRDFSFEISEVIAKPYDHLFKGTEIITTRTTPKLKTYGFDEEDFANLDDLDTVVFTVNRDGQILGYAHAAKSWNNVVTLNDIALDKSIRGQGHGKRLLDAAVIWARQLGVAGVRLETQNNNVPACRFYKRYGFVFGGYDELLYKGIPEHRDETAFIWYYLFT</sequence>
<keyword evidence="1" id="KW-0808">Transferase</keyword>
<dbReference type="Pfam" id="PF00583">
    <property type="entry name" value="Acetyltransf_1"/>
    <property type="match status" value="1"/>
</dbReference>
<dbReference type="EMBL" id="JAGTJS010000018">
    <property type="protein sequence ID" value="KAH7243912.1"/>
    <property type="molecule type" value="Genomic_DNA"/>
</dbReference>
<dbReference type="InterPro" id="IPR008125">
    <property type="entry name" value="Streptothricin_AcTrfase"/>
</dbReference>
<keyword evidence="2" id="KW-0012">Acyltransferase</keyword>
<dbReference type="PANTHER" id="PTHR43877:SF2">
    <property type="entry name" value="AMINOALKYLPHOSPHONATE N-ACETYLTRANSFERASE-RELATED"/>
    <property type="match status" value="1"/>
</dbReference>
<gene>
    <name evidence="4" type="ORF">B0J15DRAFT_515537</name>
</gene>
<accession>A0A9P9JZV3</accession>
<dbReference type="InterPro" id="IPR000182">
    <property type="entry name" value="GNAT_dom"/>
</dbReference>
<evidence type="ECO:0000313" key="4">
    <source>
        <dbReference type="EMBL" id="KAH7243912.1"/>
    </source>
</evidence>
<dbReference type="PRINTS" id="PR01754">
    <property type="entry name" value="SACTRNSFRASE"/>
</dbReference>
<dbReference type="CDD" id="cd04301">
    <property type="entry name" value="NAT_SF"/>
    <property type="match status" value="1"/>
</dbReference>
<dbReference type="GO" id="GO:0016747">
    <property type="term" value="F:acyltransferase activity, transferring groups other than amino-acyl groups"/>
    <property type="evidence" value="ECO:0007669"/>
    <property type="project" value="InterPro"/>
</dbReference>
<dbReference type="AlphaFoldDB" id="A0A9P9JZV3"/>
<dbReference type="PANTHER" id="PTHR43877">
    <property type="entry name" value="AMINOALKYLPHOSPHONATE N-ACETYLTRANSFERASE-RELATED-RELATED"/>
    <property type="match status" value="1"/>
</dbReference>
<dbReference type="InterPro" id="IPR050832">
    <property type="entry name" value="Bact_Acetyltransf"/>
</dbReference>
<dbReference type="SUPFAM" id="SSF55729">
    <property type="entry name" value="Acyl-CoA N-acyltransferases (Nat)"/>
    <property type="match status" value="1"/>
</dbReference>
<keyword evidence="5" id="KW-1185">Reference proteome</keyword>
<proteinExistence type="predicted"/>
<dbReference type="InterPro" id="IPR016181">
    <property type="entry name" value="Acyl_CoA_acyltransferase"/>
</dbReference>
<dbReference type="PROSITE" id="PS51186">
    <property type="entry name" value="GNAT"/>
    <property type="match status" value="1"/>
</dbReference>
<evidence type="ECO:0000259" key="3">
    <source>
        <dbReference type="PROSITE" id="PS51186"/>
    </source>
</evidence>
<evidence type="ECO:0000313" key="5">
    <source>
        <dbReference type="Proteomes" id="UP000736672"/>
    </source>
</evidence>
<feature type="domain" description="N-acetyltransferase" evidence="3">
    <location>
        <begin position="21"/>
        <end position="177"/>
    </location>
</feature>
<reference evidence="4" key="1">
    <citation type="journal article" date="2021" name="Nat. Commun.">
        <title>Genetic determinants of endophytism in the Arabidopsis root mycobiome.</title>
        <authorList>
            <person name="Mesny F."/>
            <person name="Miyauchi S."/>
            <person name="Thiergart T."/>
            <person name="Pickel B."/>
            <person name="Atanasova L."/>
            <person name="Karlsson M."/>
            <person name="Huettel B."/>
            <person name="Barry K.W."/>
            <person name="Haridas S."/>
            <person name="Chen C."/>
            <person name="Bauer D."/>
            <person name="Andreopoulos W."/>
            <person name="Pangilinan J."/>
            <person name="LaButti K."/>
            <person name="Riley R."/>
            <person name="Lipzen A."/>
            <person name="Clum A."/>
            <person name="Drula E."/>
            <person name="Henrissat B."/>
            <person name="Kohler A."/>
            <person name="Grigoriev I.V."/>
            <person name="Martin F.M."/>
            <person name="Hacquard S."/>
        </authorList>
    </citation>
    <scope>NUCLEOTIDE SEQUENCE</scope>
    <source>
        <strain evidence="4">FSSC 5 MPI-SDFR-AT-0091</strain>
    </source>
</reference>
<evidence type="ECO:0000256" key="1">
    <source>
        <dbReference type="ARBA" id="ARBA00022679"/>
    </source>
</evidence>
<dbReference type="Proteomes" id="UP000736672">
    <property type="component" value="Unassembled WGS sequence"/>
</dbReference>
<dbReference type="OrthoDB" id="9975416at2759"/>